<dbReference type="EMBL" id="JACJJL010000015">
    <property type="protein sequence ID" value="MBM6662061.1"/>
    <property type="molecule type" value="Genomic_DNA"/>
</dbReference>
<dbReference type="GO" id="GO:0008270">
    <property type="term" value="F:zinc ion binding"/>
    <property type="evidence" value="ECO:0007669"/>
    <property type="project" value="UniProtKB-KW"/>
</dbReference>
<dbReference type="Proteomes" id="UP000764045">
    <property type="component" value="Unassembled WGS sequence"/>
</dbReference>
<sequence>MPLKLTKEQIVQLAPDEASVKAAKGLATTSKWSVRQFSDRCIWGHCQGSGKNPYQTAVDITDIAFKCSCPSRKFPCKHALGLLFLYESHADGFEQADEPDWVKAWLDKRAVRAEKKEKPGTQAAPVDEEAKAKRLAKRHQNVMEGMADLEVWMKDLLRNGLVNVPERAYSVFEAMAKRMVDAQAPGLAARLRAMADIDYGAESWKHELTDKLSKLFMVISAYRNVDRLPVDWQDEIRTQVGFSQSRDMVLGGEPLVDRWLVLGKRSQTANGLTTDSYWFYGEHSGRCAIYLSFSVPGSIADAGWVPGCVYDGSMCYYPGAGTNRRALPKELILVDGRVVPAFCADLSQAALRYRQHATENPLAEDIPLLVSDVLLAGSGGACCLVDMAGNAVPLVVSDEMRIDVLAISGGKPFCAFVLANDGRWRLVAMWYNNEYHTWRDEHN</sequence>
<organism evidence="3 4">
    <name type="scientific">Marseilla massiliensis</name>
    <dbReference type="NCBI Taxonomy" id="1841864"/>
    <lineage>
        <taxon>Bacteria</taxon>
        <taxon>Pseudomonadati</taxon>
        <taxon>Bacteroidota</taxon>
        <taxon>Bacteroidia</taxon>
        <taxon>Bacteroidales</taxon>
        <taxon>Prevotellaceae</taxon>
        <taxon>Marseilla</taxon>
    </lineage>
</organism>
<evidence type="ECO:0000313" key="4">
    <source>
        <dbReference type="Proteomes" id="UP000764045"/>
    </source>
</evidence>
<evidence type="ECO:0000259" key="2">
    <source>
        <dbReference type="PROSITE" id="PS50966"/>
    </source>
</evidence>
<proteinExistence type="predicted"/>
<keyword evidence="1" id="KW-0479">Metal-binding</keyword>
<comment type="caution">
    <text evidence="3">The sequence shown here is derived from an EMBL/GenBank/DDBJ whole genome shotgun (WGS) entry which is preliminary data.</text>
</comment>
<name>A0A938WNH8_9BACT</name>
<evidence type="ECO:0000256" key="1">
    <source>
        <dbReference type="PROSITE-ProRule" id="PRU00325"/>
    </source>
</evidence>
<accession>A0A938WNH8</accession>
<keyword evidence="1" id="KW-0862">Zinc</keyword>
<keyword evidence="1" id="KW-0863">Zinc-finger</keyword>
<protein>
    <submittedName>
        <fullName evidence="3">SWIM zinc finger family protein</fullName>
    </submittedName>
</protein>
<dbReference type="PROSITE" id="PS50966">
    <property type="entry name" value="ZF_SWIM"/>
    <property type="match status" value="1"/>
</dbReference>
<dbReference type="Pfam" id="PF04434">
    <property type="entry name" value="SWIM"/>
    <property type="match status" value="1"/>
</dbReference>
<feature type="domain" description="SWIM-type" evidence="2">
    <location>
        <begin position="54"/>
        <end position="87"/>
    </location>
</feature>
<dbReference type="RefSeq" id="WP_205110136.1">
    <property type="nucleotide sequence ID" value="NZ_JACJJL010000015.1"/>
</dbReference>
<gene>
    <name evidence="3" type="ORF">H6B30_09930</name>
</gene>
<reference evidence="3 4" key="1">
    <citation type="journal article" date="2021" name="Sci. Rep.">
        <title>The distribution of antibiotic resistance genes in chicken gut microbiota commensals.</title>
        <authorList>
            <person name="Juricova H."/>
            <person name="Matiasovicova J."/>
            <person name="Kubasova T."/>
            <person name="Cejkova D."/>
            <person name="Rychlik I."/>
        </authorList>
    </citation>
    <scope>NUCLEOTIDE SEQUENCE [LARGE SCALE GENOMIC DNA]</scope>
    <source>
        <strain evidence="3 4">An819</strain>
    </source>
</reference>
<dbReference type="AlphaFoldDB" id="A0A938WNH8"/>
<keyword evidence="4" id="KW-1185">Reference proteome</keyword>
<dbReference type="InterPro" id="IPR007527">
    <property type="entry name" value="Znf_SWIM"/>
</dbReference>
<evidence type="ECO:0000313" key="3">
    <source>
        <dbReference type="EMBL" id="MBM6662061.1"/>
    </source>
</evidence>